<dbReference type="PROSITE" id="PS51257">
    <property type="entry name" value="PROKAR_LIPOPROTEIN"/>
    <property type="match status" value="1"/>
</dbReference>
<proteinExistence type="inferred from homology"/>
<name>A0ABS3Z8A3_9GAMM</name>
<keyword evidence="11 13" id="KW-0998">Cell outer membrane</keyword>
<comment type="subcellular location">
    <subcellularLocation>
        <location evidence="1 13">Cell outer membrane</location>
        <topology evidence="1 13">Lipid-anchor</topology>
    </subcellularLocation>
</comment>
<dbReference type="HAMAP" id="MF_00233">
    <property type="entry name" value="LolB"/>
    <property type="match status" value="1"/>
</dbReference>
<evidence type="ECO:0000256" key="12">
    <source>
        <dbReference type="ARBA" id="ARBA00023288"/>
    </source>
</evidence>
<dbReference type="EMBL" id="JACVEW010000004">
    <property type="protein sequence ID" value="MBP0047928.1"/>
    <property type="molecule type" value="Genomic_DNA"/>
</dbReference>
<comment type="caution">
    <text evidence="15">The sequence shown here is derived from an EMBL/GenBank/DDBJ whole genome shotgun (WGS) entry which is preliminary data.</text>
</comment>
<dbReference type="CDD" id="cd16326">
    <property type="entry name" value="LolB"/>
    <property type="match status" value="1"/>
</dbReference>
<keyword evidence="8 13" id="KW-0472">Membrane</keyword>
<keyword evidence="16" id="KW-1185">Reference proteome</keyword>
<organism evidence="15 16">
    <name type="scientific">Marinobacterium alkalitolerans</name>
    <dbReference type="NCBI Taxonomy" id="1542925"/>
    <lineage>
        <taxon>Bacteria</taxon>
        <taxon>Pseudomonadati</taxon>
        <taxon>Pseudomonadota</taxon>
        <taxon>Gammaproteobacteria</taxon>
        <taxon>Oceanospirillales</taxon>
        <taxon>Oceanospirillaceae</taxon>
        <taxon>Marinobacterium</taxon>
    </lineage>
</organism>
<evidence type="ECO:0000256" key="14">
    <source>
        <dbReference type="SAM" id="SignalP"/>
    </source>
</evidence>
<keyword evidence="5 13" id="KW-0813">Transport</keyword>
<evidence type="ECO:0000256" key="2">
    <source>
        <dbReference type="ARBA" id="ARBA00009696"/>
    </source>
</evidence>
<accession>A0ABS3Z8A3</accession>
<dbReference type="InterPro" id="IPR004565">
    <property type="entry name" value="OM_lipoprot_LolB"/>
</dbReference>
<dbReference type="SUPFAM" id="SSF89392">
    <property type="entry name" value="Prokaryotic lipoproteins and lipoprotein localization factors"/>
    <property type="match status" value="1"/>
</dbReference>
<dbReference type="NCBIfam" id="TIGR00548">
    <property type="entry name" value="lolB"/>
    <property type="match status" value="1"/>
</dbReference>
<dbReference type="RefSeq" id="WP_209286540.1">
    <property type="nucleotide sequence ID" value="NZ_JACVEW010000004.1"/>
</dbReference>
<dbReference type="Proteomes" id="UP000810171">
    <property type="component" value="Unassembled WGS sequence"/>
</dbReference>
<keyword evidence="10 13" id="KW-0143">Chaperone</keyword>
<evidence type="ECO:0000313" key="15">
    <source>
        <dbReference type="EMBL" id="MBP0047928.1"/>
    </source>
</evidence>
<comment type="subunit">
    <text evidence="3 13">Monomer.</text>
</comment>
<evidence type="ECO:0000256" key="4">
    <source>
        <dbReference type="ARBA" id="ARBA00016202"/>
    </source>
</evidence>
<evidence type="ECO:0000256" key="7">
    <source>
        <dbReference type="ARBA" id="ARBA00022927"/>
    </source>
</evidence>
<evidence type="ECO:0000256" key="1">
    <source>
        <dbReference type="ARBA" id="ARBA00004459"/>
    </source>
</evidence>
<reference evidence="15 16" key="1">
    <citation type="submission" date="2020-09" db="EMBL/GenBank/DDBJ databases">
        <authorList>
            <person name="Tanuku N.R.S."/>
        </authorList>
    </citation>
    <scope>NUCLEOTIDE SEQUENCE [LARGE SCALE GENOMIC DNA]</scope>
    <source>
        <strain evidence="15 16">AK62</strain>
    </source>
</reference>
<evidence type="ECO:0000256" key="3">
    <source>
        <dbReference type="ARBA" id="ARBA00011245"/>
    </source>
</evidence>
<keyword evidence="9 13" id="KW-0564">Palmitate</keyword>
<sequence>MRYCYILLLAALLGGCSQLQQPPIPAFDPQAAASLETWTADGRLGVRLPHDSFSAGMTWQQTGDDYRIAIKGPLGQGGLRIEGNRTGVSLERSGDDNVYRADTPEALMQKLLGWHLPLSQARFWIRGLPDPATTSSPLPSPAQGFIQSGWKVEYQRFAQSGLRVLPEKLRLQHQELRLTVIISDWET</sequence>
<keyword evidence="6 13" id="KW-0732">Signal</keyword>
<evidence type="ECO:0000256" key="5">
    <source>
        <dbReference type="ARBA" id="ARBA00022448"/>
    </source>
</evidence>
<evidence type="ECO:0000256" key="9">
    <source>
        <dbReference type="ARBA" id="ARBA00023139"/>
    </source>
</evidence>
<evidence type="ECO:0000256" key="6">
    <source>
        <dbReference type="ARBA" id="ARBA00022729"/>
    </source>
</evidence>
<dbReference type="Gene3D" id="2.50.20.10">
    <property type="entry name" value="Lipoprotein localisation LolA/LolB/LppX"/>
    <property type="match status" value="1"/>
</dbReference>
<comment type="similarity">
    <text evidence="2 13">Belongs to the LolB family.</text>
</comment>
<comment type="function">
    <text evidence="13">Plays a critical role in the incorporation of lipoproteins in the outer membrane after they are released by the LolA protein.</text>
</comment>
<evidence type="ECO:0000313" key="16">
    <source>
        <dbReference type="Proteomes" id="UP000810171"/>
    </source>
</evidence>
<evidence type="ECO:0000256" key="8">
    <source>
        <dbReference type="ARBA" id="ARBA00023136"/>
    </source>
</evidence>
<dbReference type="Pfam" id="PF03550">
    <property type="entry name" value="LolB"/>
    <property type="match status" value="1"/>
</dbReference>
<keyword evidence="12 13" id="KW-0449">Lipoprotein</keyword>
<evidence type="ECO:0000256" key="11">
    <source>
        <dbReference type="ARBA" id="ARBA00023237"/>
    </source>
</evidence>
<evidence type="ECO:0000256" key="13">
    <source>
        <dbReference type="HAMAP-Rule" id="MF_00233"/>
    </source>
</evidence>
<protein>
    <recommendedName>
        <fullName evidence="4 13">Outer-membrane lipoprotein LolB</fullName>
    </recommendedName>
</protein>
<feature type="signal peptide" evidence="14">
    <location>
        <begin position="1"/>
        <end position="19"/>
    </location>
</feature>
<gene>
    <name evidence="13 15" type="primary">lolB</name>
    <name evidence="15" type="ORF">H9C73_04210</name>
</gene>
<feature type="chain" id="PRO_5046071315" description="Outer-membrane lipoprotein LolB" evidence="14">
    <location>
        <begin position="20"/>
        <end position="187"/>
    </location>
</feature>
<keyword evidence="7 13" id="KW-0653">Protein transport</keyword>
<dbReference type="InterPro" id="IPR029046">
    <property type="entry name" value="LolA/LolB/LppX"/>
</dbReference>
<evidence type="ECO:0000256" key="10">
    <source>
        <dbReference type="ARBA" id="ARBA00023186"/>
    </source>
</evidence>